<name>A0AAV4SEL1_CAEEX</name>
<evidence type="ECO:0000313" key="2">
    <source>
        <dbReference type="EMBL" id="GIY31784.1"/>
    </source>
</evidence>
<comment type="caution">
    <text evidence="2">The sequence shown here is derived from an EMBL/GenBank/DDBJ whole genome shotgun (WGS) entry which is preliminary data.</text>
</comment>
<feature type="compositionally biased region" description="Basic residues" evidence="1">
    <location>
        <begin position="58"/>
        <end position="67"/>
    </location>
</feature>
<accession>A0AAV4SEL1</accession>
<sequence>MAVAQAVVPVQQTNVVVTQHEIYNPHSSIEQLGTIQIPVQSDDTGPPPAKKGRESTGKWKRRRMRKRVSQEGIGNRDIGETECRAFGEIDVVSALWRPLGLSGDAQDANL</sequence>
<feature type="region of interest" description="Disordered" evidence="1">
    <location>
        <begin position="38"/>
        <end position="73"/>
    </location>
</feature>
<dbReference type="AlphaFoldDB" id="A0AAV4SEL1"/>
<reference evidence="2 3" key="1">
    <citation type="submission" date="2021-06" db="EMBL/GenBank/DDBJ databases">
        <title>Caerostris extrusa draft genome.</title>
        <authorList>
            <person name="Kono N."/>
            <person name="Arakawa K."/>
        </authorList>
    </citation>
    <scope>NUCLEOTIDE SEQUENCE [LARGE SCALE GENOMIC DNA]</scope>
</reference>
<organism evidence="2 3">
    <name type="scientific">Caerostris extrusa</name>
    <name type="common">Bark spider</name>
    <name type="synonym">Caerostris bankana</name>
    <dbReference type="NCBI Taxonomy" id="172846"/>
    <lineage>
        <taxon>Eukaryota</taxon>
        <taxon>Metazoa</taxon>
        <taxon>Ecdysozoa</taxon>
        <taxon>Arthropoda</taxon>
        <taxon>Chelicerata</taxon>
        <taxon>Arachnida</taxon>
        <taxon>Araneae</taxon>
        <taxon>Araneomorphae</taxon>
        <taxon>Entelegynae</taxon>
        <taxon>Araneoidea</taxon>
        <taxon>Araneidae</taxon>
        <taxon>Caerostris</taxon>
    </lineage>
</organism>
<protein>
    <submittedName>
        <fullName evidence="2">Uncharacterized protein</fullName>
    </submittedName>
</protein>
<keyword evidence="3" id="KW-1185">Reference proteome</keyword>
<dbReference type="Proteomes" id="UP001054945">
    <property type="component" value="Unassembled WGS sequence"/>
</dbReference>
<dbReference type="EMBL" id="BPLR01009425">
    <property type="protein sequence ID" value="GIY31784.1"/>
    <property type="molecule type" value="Genomic_DNA"/>
</dbReference>
<proteinExistence type="predicted"/>
<gene>
    <name evidence="2" type="primary">AVEN_272840_2</name>
    <name evidence="2" type="ORF">CEXT_343001</name>
</gene>
<evidence type="ECO:0000256" key="1">
    <source>
        <dbReference type="SAM" id="MobiDB-lite"/>
    </source>
</evidence>
<evidence type="ECO:0000313" key="3">
    <source>
        <dbReference type="Proteomes" id="UP001054945"/>
    </source>
</evidence>